<dbReference type="AlphaFoldDB" id="E3LCY5"/>
<dbReference type="EMBL" id="DS268407">
    <property type="protein sequence ID" value="EFO82399.1"/>
    <property type="molecule type" value="Genomic_DNA"/>
</dbReference>
<dbReference type="eggNOG" id="ENOG502T651">
    <property type="taxonomic scope" value="Eukaryota"/>
</dbReference>
<sequence>MNILNFFTWIFQLIRDLLRPRMKPTVTPILPITRRDCGSRQPEPYEIIEDHQNLFVKAMTQVPSLQNTVRHLEGANTIMALAFTKPWASEVLYWVPRDKYYNMELLEEELRRIKLCVKAESIQLLSVAIDPVLWDAILSETNFKDLAVLKIENVHEPIPTNIGGDLEEPFILDNIINQYIVPPVLLKTLLSNNAHSIELVSLHLTETNIQEMETVVAEQTSKNVSKLKMEDLMLPPGLNQRMDEVVFGMIETGGQSDICLSIQLRTYGHSLLRRILTTQTRFNHIHLEINVQQANLSLFEEITQLHPLCNKIKITFHGHFVRLGNQYQFTEEMTIEMRKWEKVTHVILGKSVYPHFNTEAPENTWAYVNLIRCLNHLPNLRSFGMKDIVEESCLWAVGQFISNSNFEEIIFGITYIGANAMNVLNNLLSSVPITTRSLSLLYFPLNDQSLEILAIEAVLPNTEIDTTKWLSTYNGLVRQKVVSEYLVRLIAPRENFWD</sequence>
<proteinExistence type="predicted"/>
<name>E3LCY5_CAERE</name>
<accession>E3LCY5</accession>
<gene>
    <name evidence="1" type="ORF">CRE_00073</name>
</gene>
<organism evidence="2">
    <name type="scientific">Caenorhabditis remanei</name>
    <name type="common">Caenorhabditis vulgaris</name>
    <dbReference type="NCBI Taxonomy" id="31234"/>
    <lineage>
        <taxon>Eukaryota</taxon>
        <taxon>Metazoa</taxon>
        <taxon>Ecdysozoa</taxon>
        <taxon>Nematoda</taxon>
        <taxon>Chromadorea</taxon>
        <taxon>Rhabditida</taxon>
        <taxon>Rhabditina</taxon>
        <taxon>Rhabditomorpha</taxon>
        <taxon>Rhabditoidea</taxon>
        <taxon>Rhabditidae</taxon>
        <taxon>Peloderinae</taxon>
        <taxon>Caenorhabditis</taxon>
    </lineage>
</organism>
<dbReference type="OrthoDB" id="10479106at2759"/>
<dbReference type="HOGENOM" id="CLU_547729_0_0_1"/>
<evidence type="ECO:0000313" key="1">
    <source>
        <dbReference type="EMBL" id="EFO82399.1"/>
    </source>
</evidence>
<protein>
    <submittedName>
        <fullName evidence="1">Uncharacterized protein</fullName>
    </submittedName>
</protein>
<dbReference type="Proteomes" id="UP000008281">
    <property type="component" value="Unassembled WGS sequence"/>
</dbReference>
<evidence type="ECO:0000313" key="2">
    <source>
        <dbReference type="Proteomes" id="UP000008281"/>
    </source>
</evidence>
<reference evidence="1" key="1">
    <citation type="submission" date="2007-07" db="EMBL/GenBank/DDBJ databases">
        <title>PCAP assembly of the Caenorhabditis remanei genome.</title>
        <authorList>
            <consortium name="The Caenorhabditis remanei Sequencing Consortium"/>
            <person name="Wilson R.K."/>
        </authorList>
    </citation>
    <scope>NUCLEOTIDE SEQUENCE [LARGE SCALE GENOMIC DNA]</scope>
    <source>
        <strain evidence="1">PB4641</strain>
    </source>
</reference>
<dbReference type="OMA" id="APENTWA"/>
<keyword evidence="2" id="KW-1185">Reference proteome</keyword>